<dbReference type="Proteomes" id="UP000827092">
    <property type="component" value="Unassembled WGS sequence"/>
</dbReference>
<dbReference type="EMBL" id="JAFNEN010002635">
    <property type="protein sequence ID" value="KAG8172524.1"/>
    <property type="molecule type" value="Genomic_DNA"/>
</dbReference>
<protein>
    <recommendedName>
        <fullName evidence="1">Helicase ATP-binding domain-containing protein</fullName>
    </recommendedName>
</protein>
<keyword evidence="3" id="KW-1185">Reference proteome</keyword>
<gene>
    <name evidence="2" type="ORF">JTE90_002915</name>
</gene>
<evidence type="ECO:0000313" key="2">
    <source>
        <dbReference type="EMBL" id="KAG8172524.1"/>
    </source>
</evidence>
<dbReference type="GO" id="GO:0003677">
    <property type="term" value="F:DNA binding"/>
    <property type="evidence" value="ECO:0007669"/>
    <property type="project" value="InterPro"/>
</dbReference>
<reference evidence="2 3" key="1">
    <citation type="journal article" date="2022" name="Nat. Ecol. Evol.">
        <title>A masculinizing supergene underlies an exaggerated male reproductive morph in a spider.</title>
        <authorList>
            <person name="Hendrickx F."/>
            <person name="De Corte Z."/>
            <person name="Sonet G."/>
            <person name="Van Belleghem S.M."/>
            <person name="Kostlbacher S."/>
            <person name="Vangestel C."/>
        </authorList>
    </citation>
    <scope>NUCLEOTIDE SEQUENCE [LARGE SCALE GENOMIC DNA]</scope>
    <source>
        <strain evidence="2">W744_W776</strain>
    </source>
</reference>
<name>A0AAV6TL83_9ARAC</name>
<accession>A0AAV6TL83</accession>
<dbReference type="SUPFAM" id="SSF52540">
    <property type="entry name" value="P-loop containing nucleoside triphosphate hydrolases"/>
    <property type="match status" value="1"/>
</dbReference>
<dbReference type="GO" id="GO:0016787">
    <property type="term" value="F:hydrolase activity"/>
    <property type="evidence" value="ECO:0007669"/>
    <property type="project" value="InterPro"/>
</dbReference>
<dbReference type="Pfam" id="PF04851">
    <property type="entry name" value="ResIII"/>
    <property type="match status" value="1"/>
</dbReference>
<dbReference type="InterPro" id="IPR027417">
    <property type="entry name" value="P-loop_NTPase"/>
</dbReference>
<sequence>MTGSATTVIPNKLLEEGTKVEAVGQIVRDTTQIKHSVEFLDGVSSNSVIEEIVKKIEEKIKESQPLGEADVGTDGVDAKIKIESGEKDDVYNIKFTGIKVEPVQIQDKKRIEELKELDALSNTLKEVRLFACKVKVDGKEEYKFRAKFGKGGEEFTIGGDNEKLPYKSQVSALEGGFDKHLALIATATGSGKTITKLMFALVAKLRGMDVVSVTPRADLVGQEYEEQKGAVSNLSGVNHNGGYVKEYKHNVVGLETFFNNSNEILDFSKFSKLLKDEKAENKEFKVDLKSKNKKITIGKNIEIYEDRYTIGGKEHKESIFNDRKLLLMLDEVQDMVDKGEAYYKTTQLLLLLAHWKKINLVITTATPPVWMKDYIKEEEKKKPEDGRAHIESQSLQQKIMLGIGARIDVEVCKNVEDSKFVEDYVKYHNKELLERSEGDKYYYYKPKKDSSNIEEEIRKYIIWNMQSVRNRMTLACMDSDQAQEQLKKCLWKEKKSSEIGEFLYNSKSYDSTSKVKEKLLGQFGQENGEAIDKVLKDFDYMGSIVDSGTFAVEHGIINNVISCITITPDELEKGKLENKLSELDNQRFSNIESFREKVKDKLNDSEAHTKIEKYVKALNVDNSQHEKYIKSAMEVVWKVLKESDEKRLNELLDNHNLSKEIHRMMPPDLGSMFPSDSTEDILKIIEENRSTFFRYLKEHYEIDGALAKIEKECNEQYTEYQEAKKAAKKI</sequence>
<evidence type="ECO:0000313" key="3">
    <source>
        <dbReference type="Proteomes" id="UP000827092"/>
    </source>
</evidence>
<dbReference type="GO" id="GO:0005524">
    <property type="term" value="F:ATP binding"/>
    <property type="evidence" value="ECO:0007669"/>
    <property type="project" value="InterPro"/>
</dbReference>
<dbReference type="InterPro" id="IPR014001">
    <property type="entry name" value="Helicase_ATP-bd"/>
</dbReference>
<dbReference type="Gene3D" id="3.40.50.300">
    <property type="entry name" value="P-loop containing nucleotide triphosphate hydrolases"/>
    <property type="match status" value="1"/>
</dbReference>
<dbReference type="AlphaFoldDB" id="A0AAV6TL83"/>
<proteinExistence type="predicted"/>
<organism evidence="2 3">
    <name type="scientific">Oedothorax gibbosus</name>
    <dbReference type="NCBI Taxonomy" id="931172"/>
    <lineage>
        <taxon>Eukaryota</taxon>
        <taxon>Metazoa</taxon>
        <taxon>Ecdysozoa</taxon>
        <taxon>Arthropoda</taxon>
        <taxon>Chelicerata</taxon>
        <taxon>Arachnida</taxon>
        <taxon>Araneae</taxon>
        <taxon>Araneomorphae</taxon>
        <taxon>Entelegynae</taxon>
        <taxon>Araneoidea</taxon>
        <taxon>Linyphiidae</taxon>
        <taxon>Erigoninae</taxon>
        <taxon>Oedothorax</taxon>
    </lineage>
</organism>
<feature type="domain" description="Helicase ATP-binding" evidence="1">
    <location>
        <begin position="173"/>
        <end position="385"/>
    </location>
</feature>
<evidence type="ECO:0000259" key="1">
    <source>
        <dbReference type="PROSITE" id="PS51192"/>
    </source>
</evidence>
<dbReference type="InterPro" id="IPR006935">
    <property type="entry name" value="Helicase/UvrB_N"/>
</dbReference>
<dbReference type="PROSITE" id="PS51192">
    <property type="entry name" value="HELICASE_ATP_BIND_1"/>
    <property type="match status" value="1"/>
</dbReference>
<comment type="caution">
    <text evidence="2">The sequence shown here is derived from an EMBL/GenBank/DDBJ whole genome shotgun (WGS) entry which is preliminary data.</text>
</comment>